<dbReference type="CDD" id="cd01433">
    <property type="entry name" value="Ribosomal_L16_L10e"/>
    <property type="match status" value="1"/>
</dbReference>
<evidence type="ECO:0000256" key="4">
    <source>
        <dbReference type="ARBA" id="ARBA00023274"/>
    </source>
</evidence>
<dbReference type="InterPro" id="IPR016180">
    <property type="entry name" value="Ribosomal_uL16_dom"/>
</dbReference>
<evidence type="ECO:0000256" key="1">
    <source>
        <dbReference type="ARBA" id="ARBA00008931"/>
    </source>
</evidence>
<accession>A0A2H0NDR2</accession>
<sequence>MLAPKKVKHRKWQRGDKIRGKASRMTKLSFGDYGLKSLNAGWITARQIESARRTIVGHIQRIGDVYIRLFPDKPITAKGNEMPMGKGKGAVDHYVAPVKPGTIMFEMKGVEEKVAKRALQLAGYKLPVKTKFITKKLV</sequence>
<evidence type="ECO:0000313" key="9">
    <source>
        <dbReference type="EMBL" id="PIR07028.1"/>
    </source>
</evidence>
<comment type="similarity">
    <text evidence="1 6 7">Belongs to the universal ribosomal protein uL16 family.</text>
</comment>
<dbReference type="Gene3D" id="3.90.1170.10">
    <property type="entry name" value="Ribosomal protein L10e/L16"/>
    <property type="match status" value="1"/>
</dbReference>
<dbReference type="NCBIfam" id="TIGR01164">
    <property type="entry name" value="rplP_bact"/>
    <property type="match status" value="1"/>
</dbReference>
<name>A0A2H0NDR2_9BACT</name>
<protein>
    <recommendedName>
        <fullName evidence="5 6">Large ribosomal subunit protein uL16</fullName>
    </recommendedName>
</protein>
<dbReference type="GO" id="GO:1990904">
    <property type="term" value="C:ribonucleoprotein complex"/>
    <property type="evidence" value="ECO:0007669"/>
    <property type="project" value="UniProtKB-KW"/>
</dbReference>
<keyword evidence="4 6" id="KW-0687">Ribonucleoprotein</keyword>
<comment type="subunit">
    <text evidence="6 8">Part of the 50S ribosomal subunit.</text>
</comment>
<dbReference type="GO" id="GO:0003735">
    <property type="term" value="F:structural constituent of ribosome"/>
    <property type="evidence" value="ECO:0007669"/>
    <property type="project" value="InterPro"/>
</dbReference>
<dbReference type="InterPro" id="IPR047873">
    <property type="entry name" value="Ribosomal_uL16"/>
</dbReference>
<gene>
    <name evidence="6" type="primary">rplP</name>
    <name evidence="9" type="ORF">COV55_01210</name>
</gene>
<dbReference type="InterPro" id="IPR036920">
    <property type="entry name" value="Ribosomal_uL16_sf"/>
</dbReference>
<dbReference type="Proteomes" id="UP000230564">
    <property type="component" value="Unassembled WGS sequence"/>
</dbReference>
<evidence type="ECO:0000256" key="6">
    <source>
        <dbReference type="HAMAP-Rule" id="MF_01342"/>
    </source>
</evidence>
<evidence type="ECO:0000256" key="5">
    <source>
        <dbReference type="ARBA" id="ARBA00035198"/>
    </source>
</evidence>
<dbReference type="Pfam" id="PF00252">
    <property type="entry name" value="Ribosomal_L16"/>
    <property type="match status" value="1"/>
</dbReference>
<dbReference type="PANTHER" id="PTHR12220:SF13">
    <property type="entry name" value="LARGE RIBOSOMAL SUBUNIT PROTEIN UL16M"/>
    <property type="match status" value="1"/>
</dbReference>
<organism evidence="9 10">
    <name type="scientific">Candidatus Komeilibacteria bacterium CG11_big_fil_rev_8_21_14_0_20_36_20</name>
    <dbReference type="NCBI Taxonomy" id="1974477"/>
    <lineage>
        <taxon>Bacteria</taxon>
        <taxon>Candidatus Komeiliibacteriota</taxon>
    </lineage>
</organism>
<dbReference type="GO" id="GO:0019843">
    <property type="term" value="F:rRNA binding"/>
    <property type="evidence" value="ECO:0007669"/>
    <property type="project" value="UniProtKB-UniRule"/>
</dbReference>
<proteinExistence type="inferred from homology"/>
<dbReference type="GO" id="GO:0006412">
    <property type="term" value="P:translation"/>
    <property type="evidence" value="ECO:0007669"/>
    <property type="project" value="UniProtKB-UniRule"/>
</dbReference>
<dbReference type="InterPro" id="IPR000114">
    <property type="entry name" value="Ribosomal_uL16_bact-type"/>
</dbReference>
<dbReference type="GO" id="GO:0005840">
    <property type="term" value="C:ribosome"/>
    <property type="evidence" value="ECO:0007669"/>
    <property type="project" value="UniProtKB-KW"/>
</dbReference>
<dbReference type="SUPFAM" id="SSF54686">
    <property type="entry name" value="Ribosomal protein L16p/L10e"/>
    <property type="match status" value="1"/>
</dbReference>
<dbReference type="EMBL" id="PCWQ01000007">
    <property type="protein sequence ID" value="PIR07028.1"/>
    <property type="molecule type" value="Genomic_DNA"/>
</dbReference>
<keyword evidence="2 6" id="KW-0820">tRNA-binding</keyword>
<reference evidence="9 10" key="1">
    <citation type="submission" date="2017-09" db="EMBL/GenBank/DDBJ databases">
        <title>Depth-based differentiation of microbial function through sediment-hosted aquifers and enrichment of novel symbionts in the deep terrestrial subsurface.</title>
        <authorList>
            <person name="Probst A.J."/>
            <person name="Ladd B."/>
            <person name="Jarett J.K."/>
            <person name="Geller-Mcgrath D.E."/>
            <person name="Sieber C.M."/>
            <person name="Emerson J.B."/>
            <person name="Anantharaman K."/>
            <person name="Thomas B.C."/>
            <person name="Malmstrom R."/>
            <person name="Stieglmeier M."/>
            <person name="Klingl A."/>
            <person name="Woyke T."/>
            <person name="Ryan C.M."/>
            <person name="Banfield J.F."/>
        </authorList>
    </citation>
    <scope>NUCLEOTIDE SEQUENCE [LARGE SCALE GENOMIC DNA]</scope>
    <source>
        <strain evidence="9">CG11_big_fil_rev_8_21_14_0_20_36_20</strain>
    </source>
</reference>
<comment type="caution">
    <text evidence="9">The sequence shown here is derived from an EMBL/GenBank/DDBJ whole genome shotgun (WGS) entry which is preliminary data.</text>
</comment>
<evidence type="ECO:0000256" key="3">
    <source>
        <dbReference type="ARBA" id="ARBA00022980"/>
    </source>
</evidence>
<dbReference type="AlphaFoldDB" id="A0A2H0NDR2"/>
<evidence type="ECO:0000313" key="10">
    <source>
        <dbReference type="Proteomes" id="UP000230564"/>
    </source>
</evidence>
<keyword evidence="6 8" id="KW-0699">rRNA-binding</keyword>
<dbReference type="PRINTS" id="PR00060">
    <property type="entry name" value="RIBOSOMALL16"/>
</dbReference>
<dbReference type="HAMAP" id="MF_01342">
    <property type="entry name" value="Ribosomal_uL16"/>
    <property type="match status" value="1"/>
</dbReference>
<evidence type="ECO:0000256" key="2">
    <source>
        <dbReference type="ARBA" id="ARBA00022555"/>
    </source>
</evidence>
<evidence type="ECO:0000256" key="8">
    <source>
        <dbReference type="RuleBase" id="RU004414"/>
    </source>
</evidence>
<keyword evidence="6 8" id="KW-0694">RNA-binding</keyword>
<dbReference type="GO" id="GO:0000049">
    <property type="term" value="F:tRNA binding"/>
    <property type="evidence" value="ECO:0007669"/>
    <property type="project" value="UniProtKB-KW"/>
</dbReference>
<comment type="function">
    <text evidence="6 8">Binds 23S rRNA and is also seen to make contacts with the A and possibly P site tRNAs.</text>
</comment>
<dbReference type="FunFam" id="3.90.1170.10:FF:000001">
    <property type="entry name" value="50S ribosomal protein L16"/>
    <property type="match status" value="1"/>
</dbReference>
<evidence type="ECO:0000256" key="7">
    <source>
        <dbReference type="RuleBase" id="RU004413"/>
    </source>
</evidence>
<dbReference type="PANTHER" id="PTHR12220">
    <property type="entry name" value="50S/60S RIBOSOMAL PROTEIN L16"/>
    <property type="match status" value="1"/>
</dbReference>
<keyword evidence="3 6" id="KW-0689">Ribosomal protein</keyword>